<organism evidence="2">
    <name type="scientific">Nicotiana tabacum</name>
    <name type="common">Common tobacco</name>
    <dbReference type="NCBI Taxonomy" id="4097"/>
    <lineage>
        <taxon>Eukaryota</taxon>
        <taxon>Viridiplantae</taxon>
        <taxon>Streptophyta</taxon>
        <taxon>Embryophyta</taxon>
        <taxon>Tracheophyta</taxon>
        <taxon>Spermatophyta</taxon>
        <taxon>Magnoliopsida</taxon>
        <taxon>eudicotyledons</taxon>
        <taxon>Gunneridae</taxon>
        <taxon>Pentapetalae</taxon>
        <taxon>asterids</taxon>
        <taxon>lamiids</taxon>
        <taxon>Solanales</taxon>
        <taxon>Solanaceae</taxon>
        <taxon>Nicotianoideae</taxon>
        <taxon>Nicotianeae</taxon>
        <taxon>Nicotiana</taxon>
    </lineage>
</organism>
<name>A0A1S4DKB7_TOBAC</name>
<dbReference type="InterPro" id="IPR013103">
    <property type="entry name" value="RVT_2"/>
</dbReference>
<dbReference type="AlphaFoldDB" id="A0A1S4DKB7"/>
<dbReference type="STRING" id="4097.A0A1S4DKB7"/>
<dbReference type="SUPFAM" id="SSF56672">
    <property type="entry name" value="DNA/RNA polymerases"/>
    <property type="match status" value="1"/>
</dbReference>
<proteinExistence type="predicted"/>
<evidence type="ECO:0000313" key="2">
    <source>
        <dbReference type="RefSeq" id="XP_016513719.1"/>
    </source>
</evidence>
<dbReference type="Pfam" id="PF07727">
    <property type="entry name" value="RVT_2"/>
    <property type="match status" value="1"/>
</dbReference>
<dbReference type="KEGG" id="nta:107830611"/>
<dbReference type="PANTHER" id="PTHR11439">
    <property type="entry name" value="GAG-POL-RELATED RETROTRANSPOSON"/>
    <property type="match status" value="1"/>
</dbReference>
<dbReference type="InterPro" id="IPR043502">
    <property type="entry name" value="DNA/RNA_pol_sf"/>
</dbReference>
<sequence>MVPNGNLVCMLRKSLYGLKQASRQCYYKLTESLHSRGFMHSTSDYSLFYKKHRTSTVFVAVYVDDVIVIGTNFEEIKELKVFSHNQFKIKDLGKLHYFLGLEMLYKTDEVLICQEKFTMDLLKEYDCLTYSPVSSPLDSTIKLRSEDGALLSDRGYYRKLVGKLNFLTNTRLDIAYSVQHLSQFMKTPREPHLKADIHVLRYLKKDPTLEIFLSNDPNYTFSTYCDSDWAACPDSRKSVSGYVVLLGNNPISWKSKKKTTILLSSAEAEYRSIRKVVGELIWVKRLLEELTVMCANPITEQCSVIVRQLYILQETLYSMKGQSISKWIATLSGTRYRRGYLNCITSPPPLN</sequence>
<dbReference type="CDD" id="cd09272">
    <property type="entry name" value="RNase_HI_RT_Ty1"/>
    <property type="match status" value="1"/>
</dbReference>
<reference evidence="2" key="1">
    <citation type="submission" date="2025-08" db="UniProtKB">
        <authorList>
            <consortium name="RefSeq"/>
        </authorList>
    </citation>
    <scope>IDENTIFICATION</scope>
</reference>
<evidence type="ECO:0000259" key="1">
    <source>
        <dbReference type="Pfam" id="PF07727"/>
    </source>
</evidence>
<dbReference type="OrthoDB" id="414945at2759"/>
<dbReference type="RefSeq" id="XP_016513719.1">
    <property type="nucleotide sequence ID" value="XM_016658233.1"/>
</dbReference>
<accession>A0A1S4DKB7</accession>
<protein>
    <submittedName>
        <fullName evidence="2">Uncharacterized mitochondrial protein AtMg00810-like</fullName>
    </submittedName>
</protein>
<gene>
    <name evidence="2" type="primary">LOC107830611</name>
</gene>
<dbReference type="PaxDb" id="4097-A0A1S4DKB7"/>
<feature type="domain" description="Reverse transcriptase Ty1/copia-type" evidence="1">
    <location>
        <begin position="6"/>
        <end position="136"/>
    </location>
</feature>
<dbReference type="PANTHER" id="PTHR11439:SF469">
    <property type="entry name" value="REVERSE TRANSCRIPTASE TY1_COPIA-TYPE DOMAIN-CONTAINING PROTEIN"/>
    <property type="match status" value="1"/>
</dbReference>